<sequence>MALGENYMVQPEAYHALKTVNLDDYFLQRMLHGSMPGKKHALRWTRCLIIWPKRAPRYTRHLISFKHELDASAFPCIIYGYFVMSSLKSLSSRHGYFCSFTL</sequence>
<accession>A0A059AG82</accession>
<organism evidence="1">
    <name type="scientific">Eucalyptus grandis</name>
    <name type="common">Flooded gum</name>
    <dbReference type="NCBI Taxonomy" id="71139"/>
    <lineage>
        <taxon>Eukaryota</taxon>
        <taxon>Viridiplantae</taxon>
        <taxon>Streptophyta</taxon>
        <taxon>Embryophyta</taxon>
        <taxon>Tracheophyta</taxon>
        <taxon>Spermatophyta</taxon>
        <taxon>Magnoliopsida</taxon>
        <taxon>eudicotyledons</taxon>
        <taxon>Gunneridae</taxon>
        <taxon>Pentapetalae</taxon>
        <taxon>rosids</taxon>
        <taxon>malvids</taxon>
        <taxon>Myrtales</taxon>
        <taxon>Myrtaceae</taxon>
        <taxon>Myrtoideae</taxon>
        <taxon>Eucalypteae</taxon>
        <taxon>Eucalyptus</taxon>
    </lineage>
</organism>
<evidence type="ECO:0000313" key="1">
    <source>
        <dbReference type="EMBL" id="KCW53042.1"/>
    </source>
</evidence>
<gene>
    <name evidence="1" type="ORF">EUGRSUZ_J02335</name>
</gene>
<dbReference type="InParanoid" id="A0A059AG82"/>
<name>A0A059AG82_EUCGR</name>
<proteinExistence type="predicted"/>
<dbReference type="EMBL" id="KK198762">
    <property type="protein sequence ID" value="KCW53042.1"/>
    <property type="molecule type" value="Genomic_DNA"/>
</dbReference>
<dbReference type="AlphaFoldDB" id="A0A059AG82"/>
<dbReference type="Gramene" id="KCW53042">
    <property type="protein sequence ID" value="KCW53042"/>
    <property type="gene ID" value="EUGRSUZ_J02335"/>
</dbReference>
<protein>
    <submittedName>
        <fullName evidence="1">Uncharacterized protein</fullName>
    </submittedName>
</protein>
<reference evidence="1" key="1">
    <citation type="submission" date="2013-07" db="EMBL/GenBank/DDBJ databases">
        <title>The genome of Eucalyptus grandis.</title>
        <authorList>
            <person name="Schmutz J."/>
            <person name="Hayes R."/>
            <person name="Myburg A."/>
            <person name="Tuskan G."/>
            <person name="Grattapaglia D."/>
            <person name="Rokhsar D.S."/>
        </authorList>
    </citation>
    <scope>NUCLEOTIDE SEQUENCE</scope>
    <source>
        <tissue evidence="1">Leaf extractions</tissue>
    </source>
</reference>